<dbReference type="GO" id="GO:0008168">
    <property type="term" value="F:methyltransferase activity"/>
    <property type="evidence" value="ECO:0007669"/>
    <property type="project" value="UniProtKB-KW"/>
</dbReference>
<evidence type="ECO:0000256" key="1">
    <source>
        <dbReference type="ARBA" id="ARBA00022603"/>
    </source>
</evidence>
<dbReference type="PANTHER" id="PTHR12049:SF7">
    <property type="entry name" value="PROTEIN ARGININE METHYLTRANSFERASE NDUFAF7, MITOCHONDRIAL"/>
    <property type="match status" value="1"/>
</dbReference>
<protein>
    <submittedName>
        <fullName evidence="3">Class I SAM-dependent methyltransferase</fullName>
    </submittedName>
</protein>
<proteinExistence type="predicted"/>
<dbReference type="EMBL" id="JBHRTQ010000011">
    <property type="protein sequence ID" value="MFC3175293.1"/>
    <property type="molecule type" value="Genomic_DNA"/>
</dbReference>
<dbReference type="InterPro" id="IPR003788">
    <property type="entry name" value="NDUFAF7"/>
</dbReference>
<dbReference type="Gene3D" id="3.40.50.12710">
    <property type="match status" value="1"/>
</dbReference>
<keyword evidence="2" id="KW-0808">Transferase</keyword>
<dbReference type="PANTHER" id="PTHR12049">
    <property type="entry name" value="PROTEIN ARGININE METHYLTRANSFERASE NDUFAF7, MITOCHONDRIAL"/>
    <property type="match status" value="1"/>
</dbReference>
<reference evidence="4" key="1">
    <citation type="journal article" date="2019" name="Int. J. Syst. Evol. Microbiol.">
        <title>The Global Catalogue of Microorganisms (GCM) 10K type strain sequencing project: providing services to taxonomists for standard genome sequencing and annotation.</title>
        <authorList>
            <consortium name="The Broad Institute Genomics Platform"/>
            <consortium name="The Broad Institute Genome Sequencing Center for Infectious Disease"/>
            <person name="Wu L."/>
            <person name="Ma J."/>
        </authorList>
    </citation>
    <scope>NUCLEOTIDE SEQUENCE [LARGE SCALE GENOMIC DNA]</scope>
    <source>
        <strain evidence="4">KCTC 42984</strain>
    </source>
</reference>
<dbReference type="InterPro" id="IPR038375">
    <property type="entry name" value="NDUFAF7_sf"/>
</dbReference>
<name>A0ABV7IRJ5_9SPHN</name>
<dbReference type="SUPFAM" id="SSF53335">
    <property type="entry name" value="S-adenosyl-L-methionine-dependent methyltransferases"/>
    <property type="match status" value="1"/>
</dbReference>
<evidence type="ECO:0000313" key="4">
    <source>
        <dbReference type="Proteomes" id="UP001595604"/>
    </source>
</evidence>
<dbReference type="GO" id="GO:0032259">
    <property type="term" value="P:methylation"/>
    <property type="evidence" value="ECO:0007669"/>
    <property type="project" value="UniProtKB-KW"/>
</dbReference>
<dbReference type="InterPro" id="IPR029063">
    <property type="entry name" value="SAM-dependent_MTases_sf"/>
</dbReference>
<dbReference type="RefSeq" id="WP_379510667.1">
    <property type="nucleotide sequence ID" value="NZ_JBHRTQ010000011.1"/>
</dbReference>
<dbReference type="Proteomes" id="UP001595604">
    <property type="component" value="Unassembled WGS sequence"/>
</dbReference>
<gene>
    <name evidence="3" type="ORF">ACFOD9_13610</name>
</gene>
<keyword evidence="1 3" id="KW-0489">Methyltransferase</keyword>
<evidence type="ECO:0000313" key="3">
    <source>
        <dbReference type="EMBL" id="MFC3175293.1"/>
    </source>
</evidence>
<dbReference type="Pfam" id="PF02636">
    <property type="entry name" value="Methyltransf_28"/>
    <property type="match status" value="1"/>
</dbReference>
<sequence>MKFGRKKQDLKGPELEPLTQVFARLIHHHGPISLTQFMGEANARYYASRDPLGSAGDFITAPEISQIFGELIGLWLTDIWLRSGRAETVHYVELGPGRGTLARDVLRTMARFGLAPKVHFVETSVALKAIQLDAVPQAQWHDDLSTVPQTGPILLVGNEFLDALPVRQLVRMETGWRERMVGFYQDRFLPVAGHLPMEAAVPEDRREAAVGTIIETCPGAAAVVSEIARRLCTQGGAALLVDYGYTEVRDGSTFQAVKAHEKVDPFENPGEADLSALVDFATLAGIAQHHGARWLGTLGQGQWLKALGADARARALGELAPQHAAALWAAKERLCAPEQMGTLFKVMGLAAPNWAEGEAFAGPAAGVEVE</sequence>
<keyword evidence="4" id="KW-1185">Reference proteome</keyword>
<organism evidence="3 4">
    <name type="scientific">Novosphingobium bradum</name>
    <dbReference type="NCBI Taxonomy" id="1737444"/>
    <lineage>
        <taxon>Bacteria</taxon>
        <taxon>Pseudomonadati</taxon>
        <taxon>Pseudomonadota</taxon>
        <taxon>Alphaproteobacteria</taxon>
        <taxon>Sphingomonadales</taxon>
        <taxon>Sphingomonadaceae</taxon>
        <taxon>Novosphingobium</taxon>
    </lineage>
</organism>
<comment type="caution">
    <text evidence="3">The sequence shown here is derived from an EMBL/GenBank/DDBJ whole genome shotgun (WGS) entry which is preliminary data.</text>
</comment>
<accession>A0ABV7IRJ5</accession>
<evidence type="ECO:0000256" key="2">
    <source>
        <dbReference type="ARBA" id="ARBA00022679"/>
    </source>
</evidence>